<keyword evidence="1" id="KW-0472">Membrane</keyword>
<evidence type="ECO:0000313" key="3">
    <source>
        <dbReference type="Proteomes" id="UP000580250"/>
    </source>
</evidence>
<sequence length="120" mass="13318">MKLYCVESYPYLLRYFFLILKLKGTTTVKTSTTASTKTTKLLTTHLSTTTTKPPTTTLTTTTSLPTTTTLSTTLSTLETTTDLSNITTTDKPINYIYVKSVGWMVTAIIFIIVALYNLLL</sequence>
<dbReference type="EMBL" id="CAJEWN010000193">
    <property type="protein sequence ID" value="CAD2172007.1"/>
    <property type="molecule type" value="Genomic_DNA"/>
</dbReference>
<proteinExistence type="predicted"/>
<protein>
    <submittedName>
        <fullName evidence="2">Uncharacterized protein</fullName>
    </submittedName>
</protein>
<dbReference type="AlphaFoldDB" id="A0A6V7VAQ3"/>
<accession>A0A6V7VAQ3</accession>
<name>A0A6V7VAQ3_MELEN</name>
<evidence type="ECO:0000256" key="1">
    <source>
        <dbReference type="SAM" id="Phobius"/>
    </source>
</evidence>
<dbReference type="Proteomes" id="UP000580250">
    <property type="component" value="Unassembled WGS sequence"/>
</dbReference>
<feature type="transmembrane region" description="Helical" evidence="1">
    <location>
        <begin position="101"/>
        <end position="119"/>
    </location>
</feature>
<keyword evidence="1" id="KW-1133">Transmembrane helix</keyword>
<organism evidence="2 3">
    <name type="scientific">Meloidogyne enterolobii</name>
    <name type="common">Root-knot nematode worm</name>
    <name type="synonym">Meloidogyne mayaguensis</name>
    <dbReference type="NCBI Taxonomy" id="390850"/>
    <lineage>
        <taxon>Eukaryota</taxon>
        <taxon>Metazoa</taxon>
        <taxon>Ecdysozoa</taxon>
        <taxon>Nematoda</taxon>
        <taxon>Chromadorea</taxon>
        <taxon>Rhabditida</taxon>
        <taxon>Tylenchina</taxon>
        <taxon>Tylenchomorpha</taxon>
        <taxon>Tylenchoidea</taxon>
        <taxon>Meloidogynidae</taxon>
        <taxon>Meloidogyninae</taxon>
        <taxon>Meloidogyne</taxon>
    </lineage>
</organism>
<evidence type="ECO:0000313" key="2">
    <source>
        <dbReference type="EMBL" id="CAD2172007.1"/>
    </source>
</evidence>
<keyword evidence="1" id="KW-0812">Transmembrane</keyword>
<reference evidence="2 3" key="1">
    <citation type="submission" date="2020-08" db="EMBL/GenBank/DDBJ databases">
        <authorList>
            <person name="Koutsovoulos G."/>
            <person name="Danchin GJ E."/>
        </authorList>
    </citation>
    <scope>NUCLEOTIDE SEQUENCE [LARGE SCALE GENOMIC DNA]</scope>
</reference>
<gene>
    <name evidence="2" type="ORF">MENT_LOCUS23541</name>
</gene>
<comment type="caution">
    <text evidence="2">The sequence shown here is derived from an EMBL/GenBank/DDBJ whole genome shotgun (WGS) entry which is preliminary data.</text>
</comment>